<dbReference type="SUPFAM" id="SSF50331">
    <property type="entry name" value="MOP-like"/>
    <property type="match status" value="1"/>
</dbReference>
<dbReference type="Proteomes" id="UP001500166">
    <property type="component" value="Unassembled WGS sequence"/>
</dbReference>
<organism evidence="2 3">
    <name type="scientific">Kocuria atrinae</name>
    <dbReference type="NCBI Taxonomy" id="592377"/>
    <lineage>
        <taxon>Bacteria</taxon>
        <taxon>Bacillati</taxon>
        <taxon>Actinomycetota</taxon>
        <taxon>Actinomycetes</taxon>
        <taxon>Micrococcales</taxon>
        <taxon>Micrococcaceae</taxon>
        <taxon>Kocuria</taxon>
    </lineage>
</organism>
<name>A0ABN2XXS4_9MICC</name>
<comment type="caution">
    <text evidence="2">The sequence shown here is derived from an EMBL/GenBank/DDBJ whole genome shotgun (WGS) entry which is preliminary data.</text>
</comment>
<dbReference type="EMBL" id="BAAAQA010000020">
    <property type="protein sequence ID" value="GAA2119272.1"/>
    <property type="molecule type" value="Genomic_DNA"/>
</dbReference>
<proteinExistence type="predicted"/>
<evidence type="ECO:0008006" key="4">
    <source>
        <dbReference type="Google" id="ProtNLM"/>
    </source>
</evidence>
<dbReference type="InterPro" id="IPR008995">
    <property type="entry name" value="Mo/tungstate-bd_C_term_dom"/>
</dbReference>
<reference evidence="2 3" key="1">
    <citation type="journal article" date="2019" name="Int. J. Syst. Evol. Microbiol.">
        <title>The Global Catalogue of Microorganisms (GCM) 10K type strain sequencing project: providing services to taxonomists for standard genome sequencing and annotation.</title>
        <authorList>
            <consortium name="The Broad Institute Genomics Platform"/>
            <consortium name="The Broad Institute Genome Sequencing Center for Infectious Disease"/>
            <person name="Wu L."/>
            <person name="Ma J."/>
        </authorList>
    </citation>
    <scope>NUCLEOTIDE SEQUENCE [LARGE SCALE GENOMIC DNA]</scope>
    <source>
        <strain evidence="2 3">JCM 15914</strain>
    </source>
</reference>
<keyword evidence="3" id="KW-1185">Reference proteome</keyword>
<feature type="region of interest" description="Disordered" evidence="1">
    <location>
        <begin position="1"/>
        <end position="35"/>
    </location>
</feature>
<evidence type="ECO:0000313" key="3">
    <source>
        <dbReference type="Proteomes" id="UP001500166"/>
    </source>
</evidence>
<accession>A0ABN2XXS4</accession>
<sequence length="130" mass="13734">MSLELTPAQREALTSDEITVGIRPEDLSPTNEGTGLPITAEVVEELGADAYVYGQLAPVTAANTVVRVDPSAQSTKDSGRAEEGLEEGASPVVVRTDGRTPPRPGSTVWVAPNQERIHLFDAATGNRLPE</sequence>
<protein>
    <recommendedName>
        <fullName evidence="4">Sugar ABC transporter ATP-binding protein</fullName>
    </recommendedName>
</protein>
<evidence type="ECO:0000256" key="1">
    <source>
        <dbReference type="SAM" id="MobiDB-lite"/>
    </source>
</evidence>
<evidence type="ECO:0000313" key="2">
    <source>
        <dbReference type="EMBL" id="GAA2119272.1"/>
    </source>
</evidence>
<feature type="region of interest" description="Disordered" evidence="1">
    <location>
        <begin position="70"/>
        <end position="109"/>
    </location>
</feature>
<gene>
    <name evidence="2" type="ORF">GCM10009824_20080</name>
</gene>